<dbReference type="AlphaFoldDB" id="A0A9P3HBV0"/>
<keyword evidence="3" id="KW-1185">Reference proteome</keyword>
<evidence type="ECO:0000256" key="1">
    <source>
        <dbReference type="SAM" id="MobiDB-lite"/>
    </source>
</evidence>
<evidence type="ECO:0000313" key="2">
    <source>
        <dbReference type="EMBL" id="GJJ73752.1"/>
    </source>
</evidence>
<sequence>MSSAPLTKKTRSSQESTSAVSIPPSTNEQQKSQSLTSFSQWDRHQSYMRHYASYNNPRNLQQHQSRLGKTENEILKENHRFLRSDQEDEELTWEQRIAKKYYDRLFKEYALVELRFYKEGRFAVRWRHEKEVIEGKGQFTCASLRCTESSELQSWEVNFAYVEDGKKKSALVKVRLCKGCSYKLNYKKPQKRVESHKEVVQVDDKDPADSRRYRRSATSKGESAAASLDDARTRTARNDGLTSRSSSATSGGREYTKRPNEEGKPVKEGYDSNSSRKREAEEDAEASFDDLLV</sequence>
<dbReference type="Proteomes" id="UP000827284">
    <property type="component" value="Unassembled WGS sequence"/>
</dbReference>
<feature type="region of interest" description="Disordered" evidence="1">
    <location>
        <begin position="1"/>
        <end position="37"/>
    </location>
</feature>
<feature type="compositionally biased region" description="Basic and acidic residues" evidence="1">
    <location>
        <begin position="254"/>
        <end position="280"/>
    </location>
</feature>
<comment type="caution">
    <text evidence="2">The sequence shown here is derived from an EMBL/GenBank/DDBJ whole genome shotgun (WGS) entry which is preliminary data.</text>
</comment>
<dbReference type="PANTHER" id="PTHR11567">
    <property type="entry name" value="ACID PHOSPHATASE-RELATED"/>
    <property type="match status" value="1"/>
</dbReference>
<name>A0A9P3HBV0_9FUNG</name>
<dbReference type="InterPro" id="IPR019129">
    <property type="entry name" value="Folate-sensitive_fs_Fra10Ac1"/>
</dbReference>
<accession>A0A9P3HBV0</accession>
<reference evidence="2" key="1">
    <citation type="submission" date="2021-11" db="EMBL/GenBank/DDBJ databases">
        <authorList>
            <person name="Herlambang A."/>
            <person name="Guo Y."/>
            <person name="Takashima Y."/>
            <person name="Nishizawa T."/>
        </authorList>
    </citation>
    <scope>NUCLEOTIDE SEQUENCE</scope>
    <source>
        <strain evidence="2">E1425</strain>
    </source>
</reference>
<dbReference type="GO" id="GO:0016791">
    <property type="term" value="F:phosphatase activity"/>
    <property type="evidence" value="ECO:0007669"/>
    <property type="project" value="TreeGrafter"/>
</dbReference>
<feature type="region of interest" description="Disordered" evidence="1">
    <location>
        <begin position="193"/>
        <end position="293"/>
    </location>
</feature>
<feature type="compositionally biased region" description="Basic and acidic residues" evidence="1">
    <location>
        <begin position="193"/>
        <end position="211"/>
    </location>
</feature>
<dbReference type="InterPro" id="IPR050645">
    <property type="entry name" value="Histidine_acid_phosphatase"/>
</dbReference>
<organism evidence="2 3">
    <name type="scientific">Entomortierella parvispora</name>
    <dbReference type="NCBI Taxonomy" id="205924"/>
    <lineage>
        <taxon>Eukaryota</taxon>
        <taxon>Fungi</taxon>
        <taxon>Fungi incertae sedis</taxon>
        <taxon>Mucoromycota</taxon>
        <taxon>Mortierellomycotina</taxon>
        <taxon>Mortierellomycetes</taxon>
        <taxon>Mortierellales</taxon>
        <taxon>Mortierellaceae</taxon>
        <taxon>Entomortierella</taxon>
    </lineage>
</organism>
<feature type="compositionally biased region" description="Low complexity" evidence="1">
    <location>
        <begin position="242"/>
        <end position="253"/>
    </location>
</feature>
<dbReference type="Pfam" id="PF09725">
    <property type="entry name" value="Fra10Ac1"/>
    <property type="match status" value="1"/>
</dbReference>
<evidence type="ECO:0000313" key="3">
    <source>
        <dbReference type="Proteomes" id="UP000827284"/>
    </source>
</evidence>
<proteinExistence type="predicted"/>
<feature type="compositionally biased region" description="Polar residues" evidence="1">
    <location>
        <begin position="13"/>
        <end position="37"/>
    </location>
</feature>
<feature type="compositionally biased region" description="Acidic residues" evidence="1">
    <location>
        <begin position="281"/>
        <end position="293"/>
    </location>
</feature>
<dbReference type="PANTHER" id="PTHR11567:SF25">
    <property type="entry name" value="PROTEIN FRA10AC1"/>
    <property type="match status" value="1"/>
</dbReference>
<gene>
    <name evidence="2" type="ORF">EMPS_06110</name>
</gene>
<dbReference type="OrthoDB" id="197967at2759"/>
<reference evidence="2" key="2">
    <citation type="journal article" date="2022" name="Microbiol. Resour. Announc.">
        <title>Whole-Genome Sequence of Entomortierella parvispora E1425, a Mucoromycotan Fungus Associated with Burkholderiaceae-Related Endosymbiotic Bacteria.</title>
        <authorList>
            <person name="Herlambang A."/>
            <person name="Guo Y."/>
            <person name="Takashima Y."/>
            <person name="Narisawa K."/>
            <person name="Ohta H."/>
            <person name="Nishizawa T."/>
        </authorList>
    </citation>
    <scope>NUCLEOTIDE SEQUENCE</scope>
    <source>
        <strain evidence="2">E1425</strain>
    </source>
</reference>
<dbReference type="EMBL" id="BQFW01000008">
    <property type="protein sequence ID" value="GJJ73752.1"/>
    <property type="molecule type" value="Genomic_DNA"/>
</dbReference>
<protein>
    <submittedName>
        <fullName evidence="2">Protein FRA10AC1</fullName>
    </submittedName>
</protein>